<dbReference type="InterPro" id="IPR027417">
    <property type="entry name" value="P-loop_NTPase"/>
</dbReference>
<dbReference type="InterPro" id="IPR036770">
    <property type="entry name" value="Ankyrin_rpt-contain_sf"/>
</dbReference>
<dbReference type="PROSITE" id="PS50088">
    <property type="entry name" value="ANK_REPEAT"/>
    <property type="match status" value="1"/>
</dbReference>
<feature type="repeat" description="ANK" evidence="3">
    <location>
        <begin position="208"/>
        <end position="232"/>
    </location>
</feature>
<dbReference type="eggNOG" id="KOG0504">
    <property type="taxonomic scope" value="Eukaryota"/>
</dbReference>
<dbReference type="PROSITE" id="PS50297">
    <property type="entry name" value="ANK_REP_REGION"/>
    <property type="match status" value="1"/>
</dbReference>
<dbReference type="InParanoid" id="A0A1X7U665"/>
<dbReference type="InterPro" id="IPR002110">
    <property type="entry name" value="Ankyrin_rpt"/>
</dbReference>
<dbReference type="Gene3D" id="1.25.40.20">
    <property type="entry name" value="Ankyrin repeat-containing domain"/>
    <property type="match status" value="3"/>
</dbReference>
<organism evidence="4">
    <name type="scientific">Amphimedon queenslandica</name>
    <name type="common">Sponge</name>
    <dbReference type="NCBI Taxonomy" id="400682"/>
    <lineage>
        <taxon>Eukaryota</taxon>
        <taxon>Metazoa</taxon>
        <taxon>Porifera</taxon>
        <taxon>Demospongiae</taxon>
        <taxon>Heteroscleromorpha</taxon>
        <taxon>Haplosclerida</taxon>
        <taxon>Niphatidae</taxon>
        <taxon>Amphimedon</taxon>
    </lineage>
</organism>
<dbReference type="CDD" id="cd00882">
    <property type="entry name" value="Ras_like_GTPase"/>
    <property type="match status" value="1"/>
</dbReference>
<dbReference type="SMART" id="SM00248">
    <property type="entry name" value="ANK"/>
    <property type="match status" value="7"/>
</dbReference>
<evidence type="ECO:0000313" key="4">
    <source>
        <dbReference type="EnsemblMetazoa" id="Aqu2.1.23014_001"/>
    </source>
</evidence>
<dbReference type="OrthoDB" id="1616434at2759"/>
<dbReference type="Gene3D" id="1.10.533.10">
    <property type="entry name" value="Death Domain, Fas"/>
    <property type="match status" value="1"/>
</dbReference>
<dbReference type="SUPFAM" id="SSF47986">
    <property type="entry name" value="DEATH domain"/>
    <property type="match status" value="1"/>
</dbReference>
<evidence type="ECO:0000256" key="3">
    <source>
        <dbReference type="PROSITE-ProRule" id="PRU00023"/>
    </source>
</evidence>
<proteinExistence type="predicted"/>
<dbReference type="Pfam" id="PF12796">
    <property type="entry name" value="Ank_2"/>
    <property type="match status" value="2"/>
</dbReference>
<evidence type="ECO:0000256" key="1">
    <source>
        <dbReference type="ARBA" id="ARBA00022737"/>
    </source>
</evidence>
<dbReference type="SUPFAM" id="SSF48403">
    <property type="entry name" value="Ankyrin repeat"/>
    <property type="match status" value="1"/>
</dbReference>
<dbReference type="InterPro" id="IPR011029">
    <property type="entry name" value="DEATH-like_dom_sf"/>
</dbReference>
<reference evidence="4" key="1">
    <citation type="submission" date="2017-05" db="UniProtKB">
        <authorList>
            <consortium name="EnsemblMetazoa"/>
        </authorList>
    </citation>
    <scope>IDENTIFICATION</scope>
</reference>
<protein>
    <submittedName>
        <fullName evidence="4">Uncharacterized protein</fullName>
    </submittedName>
</protein>
<sequence length="930" mass="105116">MSLEDKCWDAFERGDHKEAVRLLALVKEPNKIKRRYSVWDNISLLHLSSRNGWLDVTKDLITKYHCDPHERDGWGRTCLHWAALGYHVDVMRYLIDECHCDPMVPNKYGYTVLHSVAENGSLDFMKYLIDHHHCDPMATNNRGETVLHRAAGHIDSVKYLINECHCDPMATDSNSRTILHAAAFRNSPDVIKYLINECHCDPMAVNMSGWTPLHDAAYCGHSTAVEYLLSTGKCDPLAKDYDGRTPFELAERGNTDTLSVLKKFGGIKSSHPIDSYVNVLLVGNPGAGKSTLSHVINDTATGPIALGSFRNVGGVVPCTAGIIPYKLQHKTLGNIILHDFAGHSEYYSSHSAVIENLLQGSGGVFLIVVNILEKEPVKQLHQWLTVVTNEAHKALNQCHVIVIVSHVDEIFNPFERRRRKEEIQETIVREKCDSVFLDCRKLGGNDVDSFFNKLCSACESIRSTSGRNLSLYCHMMYGLLEERKENILTLSHVMSVGKDNDDYFIPDKREDVLDVLHSLHSTGLISVLKSEDKVWVVVNKGILLTEVDGILFAPETFKEHVDIASNTCIVSVSGLTRLFPKYDPDMLIRFLKKMELCEEISPSFLRMTNLHQPDEMTSQVYQFGWCLQCTSKHHFFPPRYFHVLSLRLAYKMAQPQEDKLKRRCTFWKNGLYWFNGHGVGSLVEIVDESQCVLVMMSCEKGYSDNMVSLRRDVIGEVMSVYKESCPSLEVKELVIDPKELAYLVNTPRERTVYSVKAVMSAIVKREEFLVKTNGTKGEKVKEILADESLSDISNLSLLGGRDIKEVIEITEEFKTPLTPIKLDIKDLDIVIEELTILSQLDCTKWYQFGLHLGLYDPTLNAIKKDHGECKPCLIQCMSAWLRGEDKVREKGGPSWSSLATALDTIEEKPIASYIRNKYCPSNSSLTSLNV</sequence>
<dbReference type="AlphaFoldDB" id="A0A1X7U665"/>
<dbReference type="Gene3D" id="3.40.50.300">
    <property type="entry name" value="P-loop containing nucleotide triphosphate hydrolases"/>
    <property type="match status" value="1"/>
</dbReference>
<evidence type="ECO:0000256" key="2">
    <source>
        <dbReference type="ARBA" id="ARBA00023043"/>
    </source>
</evidence>
<accession>A0A1X7U665</accession>
<dbReference type="EnsemblMetazoa" id="Aqu2.1.23014_001">
    <property type="protein sequence ID" value="Aqu2.1.23014_001"/>
    <property type="gene ID" value="Aqu2.1.23014"/>
</dbReference>
<name>A0A1X7U665_AMPQE</name>
<keyword evidence="2 3" id="KW-0040">ANK repeat</keyword>
<keyword evidence="1" id="KW-0677">Repeat</keyword>
<dbReference type="SUPFAM" id="SSF52540">
    <property type="entry name" value="P-loop containing nucleoside triphosphate hydrolases"/>
    <property type="match status" value="1"/>
</dbReference>
<dbReference type="PANTHER" id="PTHR24188">
    <property type="entry name" value="ANKYRIN REPEAT PROTEIN"/>
    <property type="match status" value="1"/>
</dbReference>
<dbReference type="PANTHER" id="PTHR24188:SF29">
    <property type="entry name" value="GH09064P"/>
    <property type="match status" value="1"/>
</dbReference>